<protein>
    <submittedName>
        <fullName evidence="2">Uncharacterized protein</fullName>
    </submittedName>
</protein>
<evidence type="ECO:0000313" key="2">
    <source>
        <dbReference type="EMBL" id="GAA3950751.1"/>
    </source>
</evidence>
<dbReference type="EMBL" id="BAABCQ010000001">
    <property type="protein sequence ID" value="GAA3950751.1"/>
    <property type="molecule type" value="Genomic_DNA"/>
</dbReference>
<accession>A0ABP7NP94</accession>
<feature type="compositionally biased region" description="Basic and acidic residues" evidence="1">
    <location>
        <begin position="39"/>
        <end position="50"/>
    </location>
</feature>
<evidence type="ECO:0000313" key="3">
    <source>
        <dbReference type="Proteomes" id="UP001500034"/>
    </source>
</evidence>
<name>A0ABP7NP94_9ACTN</name>
<proteinExistence type="predicted"/>
<keyword evidence="3" id="KW-1185">Reference proteome</keyword>
<organism evidence="2 3">
    <name type="scientific">Streptomyces marokkonensis</name>
    <dbReference type="NCBI Taxonomy" id="324855"/>
    <lineage>
        <taxon>Bacteria</taxon>
        <taxon>Bacillati</taxon>
        <taxon>Actinomycetota</taxon>
        <taxon>Actinomycetes</taxon>
        <taxon>Kitasatosporales</taxon>
        <taxon>Streptomycetaceae</taxon>
        <taxon>Streptomyces</taxon>
    </lineage>
</organism>
<sequence>MHRHRTQRQEHVRLHLHQPHRAGPEVHPASRRQPRLRPAARDGRHPEPALRRPRNRQSLDQRRRPLLSVKDTGNGYTAVSVDTGPGQRLDFHDPIRVGETVQYVSPRLAYGGHTLRGSG</sequence>
<reference evidence="3" key="1">
    <citation type="journal article" date="2019" name="Int. J. Syst. Evol. Microbiol.">
        <title>The Global Catalogue of Microorganisms (GCM) 10K type strain sequencing project: providing services to taxonomists for standard genome sequencing and annotation.</title>
        <authorList>
            <consortium name="The Broad Institute Genomics Platform"/>
            <consortium name="The Broad Institute Genome Sequencing Center for Infectious Disease"/>
            <person name="Wu L."/>
            <person name="Ma J."/>
        </authorList>
    </citation>
    <scope>NUCLEOTIDE SEQUENCE [LARGE SCALE GENOMIC DNA]</scope>
    <source>
        <strain evidence="3">JCM 17027</strain>
    </source>
</reference>
<evidence type="ECO:0000256" key="1">
    <source>
        <dbReference type="SAM" id="MobiDB-lite"/>
    </source>
</evidence>
<feature type="region of interest" description="Disordered" evidence="1">
    <location>
        <begin position="1"/>
        <end position="92"/>
    </location>
</feature>
<dbReference type="Proteomes" id="UP001500034">
    <property type="component" value="Unassembled WGS sequence"/>
</dbReference>
<gene>
    <name evidence="2" type="ORF">GCM10022384_00730</name>
</gene>
<comment type="caution">
    <text evidence="2">The sequence shown here is derived from an EMBL/GenBank/DDBJ whole genome shotgun (WGS) entry which is preliminary data.</text>
</comment>